<dbReference type="PANTHER" id="PTHR34772:SF1">
    <property type="entry name" value="RNA-BINDING PROTEIN HFQ"/>
    <property type="match status" value="1"/>
</dbReference>
<dbReference type="GO" id="GO:0006355">
    <property type="term" value="P:regulation of DNA-templated transcription"/>
    <property type="evidence" value="ECO:0007669"/>
    <property type="project" value="InterPro"/>
</dbReference>
<evidence type="ECO:0000256" key="1">
    <source>
        <dbReference type="ARBA" id="ARBA00022884"/>
    </source>
</evidence>
<dbReference type="PANTHER" id="PTHR34772">
    <property type="entry name" value="RNA-BINDING PROTEIN HFQ"/>
    <property type="match status" value="1"/>
</dbReference>
<evidence type="ECO:0000313" key="5">
    <source>
        <dbReference type="EMBL" id="MCC3143911.1"/>
    </source>
</evidence>
<dbReference type="InterPro" id="IPR005001">
    <property type="entry name" value="Hfq"/>
</dbReference>
<dbReference type="GO" id="GO:0043487">
    <property type="term" value="P:regulation of RNA stability"/>
    <property type="evidence" value="ECO:0007669"/>
    <property type="project" value="TreeGrafter"/>
</dbReference>
<dbReference type="PROSITE" id="PS52002">
    <property type="entry name" value="SM"/>
    <property type="match status" value="1"/>
</dbReference>
<dbReference type="NCBIfam" id="TIGR02383">
    <property type="entry name" value="Hfq"/>
    <property type="match status" value="1"/>
</dbReference>
<dbReference type="EMBL" id="JAJFAT010000001">
    <property type="protein sequence ID" value="MCC3143911.1"/>
    <property type="molecule type" value="Genomic_DNA"/>
</dbReference>
<reference evidence="5 6" key="1">
    <citation type="submission" date="2021-10" db="EMBL/GenBank/DDBJ databases">
        <authorList>
            <person name="Grouzdev D.S."/>
            <person name="Pantiukh K.S."/>
            <person name="Krutkina M.S."/>
        </authorList>
    </citation>
    <scope>NUCLEOTIDE SEQUENCE [LARGE SCALE GENOMIC DNA]</scope>
    <source>
        <strain evidence="5 6">Z-7514</strain>
    </source>
</reference>
<accession>A0AAW4WZX8</accession>
<dbReference type="InterPro" id="IPR010920">
    <property type="entry name" value="LSM_dom_sf"/>
</dbReference>
<evidence type="ECO:0000259" key="4">
    <source>
        <dbReference type="PROSITE" id="PS52002"/>
    </source>
</evidence>
<name>A0AAW4WZX8_9FIRM</name>
<dbReference type="GO" id="GO:0005829">
    <property type="term" value="C:cytosol"/>
    <property type="evidence" value="ECO:0007669"/>
    <property type="project" value="TreeGrafter"/>
</dbReference>
<dbReference type="GO" id="GO:0045974">
    <property type="term" value="P:regulation of translation, ncRNA-mediated"/>
    <property type="evidence" value="ECO:0007669"/>
    <property type="project" value="TreeGrafter"/>
</dbReference>
<feature type="domain" description="Sm" evidence="4">
    <location>
        <begin position="9"/>
        <end position="69"/>
    </location>
</feature>
<comment type="function">
    <text evidence="3">RNA chaperone that binds small regulatory RNA (sRNAs) and mRNAs to facilitate mRNA translational regulation in response to envelope stress, environmental stress and changes in metabolite concentrations. Also binds with high specificity to tRNAs.</text>
</comment>
<dbReference type="AlphaFoldDB" id="A0AAW4WZX8"/>
<dbReference type="GO" id="GO:0003723">
    <property type="term" value="F:RNA binding"/>
    <property type="evidence" value="ECO:0007669"/>
    <property type="project" value="UniProtKB-UniRule"/>
</dbReference>
<protein>
    <recommendedName>
        <fullName evidence="3">RNA-binding protein Hfq</fullName>
    </recommendedName>
</protein>
<dbReference type="InterPro" id="IPR047575">
    <property type="entry name" value="Sm"/>
</dbReference>
<dbReference type="Proteomes" id="UP001199296">
    <property type="component" value="Unassembled WGS sequence"/>
</dbReference>
<evidence type="ECO:0000256" key="3">
    <source>
        <dbReference type="HAMAP-Rule" id="MF_00436"/>
    </source>
</evidence>
<dbReference type="HAMAP" id="MF_00436">
    <property type="entry name" value="Hfq"/>
    <property type="match status" value="1"/>
</dbReference>
<organism evidence="5 6">
    <name type="scientific">Halanaerobium polyolivorans</name>
    <dbReference type="NCBI Taxonomy" id="2886943"/>
    <lineage>
        <taxon>Bacteria</taxon>
        <taxon>Bacillati</taxon>
        <taxon>Bacillota</taxon>
        <taxon>Clostridia</taxon>
        <taxon>Halanaerobiales</taxon>
        <taxon>Halanaerobiaceae</taxon>
        <taxon>Halanaerobium</taxon>
    </lineage>
</organism>
<dbReference type="CDD" id="cd01716">
    <property type="entry name" value="Hfq"/>
    <property type="match status" value="1"/>
</dbReference>
<evidence type="ECO:0000313" key="6">
    <source>
        <dbReference type="Proteomes" id="UP001199296"/>
    </source>
</evidence>
<proteinExistence type="inferred from homology"/>
<keyword evidence="1 3" id="KW-0694">RNA-binding</keyword>
<gene>
    <name evidence="3 5" type="primary">hfq</name>
    <name evidence="5" type="ORF">LJ207_01065</name>
</gene>
<dbReference type="SUPFAM" id="SSF50182">
    <property type="entry name" value="Sm-like ribonucleoproteins"/>
    <property type="match status" value="1"/>
</dbReference>
<comment type="similarity">
    <text evidence="3">Belongs to the Hfq family.</text>
</comment>
<evidence type="ECO:0000256" key="2">
    <source>
        <dbReference type="ARBA" id="ARBA00023016"/>
    </source>
</evidence>
<dbReference type="RefSeq" id="WP_229343240.1">
    <property type="nucleotide sequence ID" value="NZ_JAJFAT010000001.1"/>
</dbReference>
<sequence length="80" mass="9388">MNNKINYQDHILNHVYENQIEVVVYFVNGYQLKGKISAYDNFTIILRSDQRDQMIYKHAISTIAPVEKISGLLDLDQEKE</sequence>
<comment type="subunit">
    <text evidence="3">Homohexamer.</text>
</comment>
<dbReference type="Gene3D" id="2.30.30.100">
    <property type="match status" value="1"/>
</dbReference>
<keyword evidence="2 3" id="KW-0346">Stress response</keyword>
<keyword evidence="6" id="KW-1185">Reference proteome</keyword>
<comment type="caution">
    <text evidence="5">The sequence shown here is derived from an EMBL/GenBank/DDBJ whole genome shotgun (WGS) entry which is preliminary data.</text>
</comment>
<dbReference type="Pfam" id="PF17209">
    <property type="entry name" value="Hfq"/>
    <property type="match status" value="1"/>
</dbReference>